<comment type="caution">
    <text evidence="4">The sequence shown here is derived from an EMBL/GenBank/DDBJ whole genome shotgun (WGS) entry which is preliminary data.</text>
</comment>
<feature type="coiled-coil region" evidence="1">
    <location>
        <begin position="116"/>
        <end position="172"/>
    </location>
</feature>
<organism evidence="4 5">
    <name type="scientific">Candidatus Manganitrophus noduliformans</name>
    <dbReference type="NCBI Taxonomy" id="2606439"/>
    <lineage>
        <taxon>Bacteria</taxon>
        <taxon>Pseudomonadati</taxon>
        <taxon>Nitrospirota</taxon>
        <taxon>Nitrospiria</taxon>
        <taxon>Candidatus Troglogloeales</taxon>
        <taxon>Candidatus Manganitrophaceae</taxon>
        <taxon>Candidatus Manganitrophus</taxon>
    </lineage>
</organism>
<evidence type="ECO:0000256" key="1">
    <source>
        <dbReference type="SAM" id="Coils"/>
    </source>
</evidence>
<protein>
    <submittedName>
        <fullName evidence="4">J domain-containing protein</fullName>
    </submittedName>
</protein>
<proteinExistence type="predicted"/>
<sequence>MTLYEELEVEKTATPEEIKKAYRKKSKQVHPDHNPDDPKAAEKFGELTKAYDILIDEEKRKRYDAGEDPDAMRNMKTPRDMAVHAVMNLFSQVIEQVDENHTDIFSVMKERVHNNISKFKGEIKRGENQIRKYQSAMKRISHKKKSQENIFIQSLEAQIRSVEGGKAQFEEQIKIAEIALTIIDDYKYQVDEDLPTYGQPMNRFTIGGIWR</sequence>
<dbReference type="AlphaFoldDB" id="A0A7X6DMI7"/>
<dbReference type="InterPro" id="IPR052423">
    <property type="entry name" value="EMIR"/>
</dbReference>
<dbReference type="InterPro" id="IPR001623">
    <property type="entry name" value="DnaJ_domain"/>
</dbReference>
<dbReference type="PANTHER" id="PTHR44094">
    <property type="entry name" value="DNAJ HEAT SHOCK N-TERMINAL DOMAIN-CONTAINING PROTEIN"/>
    <property type="match status" value="1"/>
</dbReference>
<accession>A0A7X6DMI7</accession>
<dbReference type="InterPro" id="IPR036869">
    <property type="entry name" value="J_dom_sf"/>
</dbReference>
<keyword evidence="1" id="KW-0175">Coiled coil</keyword>
<reference evidence="4 5" key="1">
    <citation type="journal article" date="2020" name="Nature">
        <title>Bacterial chemolithoautotrophy via manganese oxidation.</title>
        <authorList>
            <person name="Yu H."/>
            <person name="Leadbetter J.R."/>
        </authorList>
    </citation>
    <scope>NUCLEOTIDE SEQUENCE [LARGE SCALE GENOMIC DNA]</scope>
    <source>
        <strain evidence="4 5">Mn-1</strain>
    </source>
</reference>
<dbReference type="Pfam" id="PF00226">
    <property type="entry name" value="DnaJ"/>
    <property type="match status" value="1"/>
</dbReference>
<evidence type="ECO:0000313" key="5">
    <source>
        <dbReference type="Proteomes" id="UP000534783"/>
    </source>
</evidence>
<evidence type="ECO:0000313" key="4">
    <source>
        <dbReference type="EMBL" id="NKE69842.1"/>
    </source>
</evidence>
<dbReference type="EMBL" id="VTOW01000001">
    <property type="protein sequence ID" value="NKE69842.1"/>
    <property type="molecule type" value="Genomic_DNA"/>
</dbReference>
<dbReference type="PRINTS" id="PR00625">
    <property type="entry name" value="JDOMAIN"/>
</dbReference>
<dbReference type="PANTHER" id="PTHR44094:SF8">
    <property type="entry name" value="DNAJ HEAT SHOCK N-TERMINAL DOMAIN-CONTAINING PROTEIN-RELATED"/>
    <property type="match status" value="1"/>
</dbReference>
<feature type="compositionally biased region" description="Basic and acidic residues" evidence="2">
    <location>
        <begin position="9"/>
        <end position="20"/>
    </location>
</feature>
<feature type="domain" description="J" evidence="3">
    <location>
        <begin position="2"/>
        <end position="67"/>
    </location>
</feature>
<dbReference type="SMART" id="SM00271">
    <property type="entry name" value="DnaJ"/>
    <property type="match status" value="1"/>
</dbReference>
<name>A0A7X6DMI7_9BACT</name>
<dbReference type="PROSITE" id="PS50076">
    <property type="entry name" value="DNAJ_2"/>
    <property type="match status" value="1"/>
</dbReference>
<evidence type="ECO:0000256" key="2">
    <source>
        <dbReference type="SAM" id="MobiDB-lite"/>
    </source>
</evidence>
<gene>
    <name evidence="4" type="ORF">MNODULE_03655</name>
</gene>
<feature type="compositionally biased region" description="Basic and acidic residues" evidence="2">
    <location>
        <begin position="29"/>
        <end position="43"/>
    </location>
</feature>
<evidence type="ECO:0000259" key="3">
    <source>
        <dbReference type="PROSITE" id="PS50076"/>
    </source>
</evidence>
<keyword evidence="5" id="KW-1185">Reference proteome</keyword>
<dbReference type="SUPFAM" id="SSF46565">
    <property type="entry name" value="Chaperone J-domain"/>
    <property type="match status" value="1"/>
</dbReference>
<dbReference type="Proteomes" id="UP000534783">
    <property type="component" value="Unassembled WGS sequence"/>
</dbReference>
<feature type="region of interest" description="Disordered" evidence="2">
    <location>
        <begin position="1"/>
        <end position="43"/>
    </location>
</feature>
<dbReference type="Gene3D" id="1.10.287.110">
    <property type="entry name" value="DnaJ domain"/>
    <property type="match status" value="1"/>
</dbReference>
<dbReference type="CDD" id="cd06257">
    <property type="entry name" value="DnaJ"/>
    <property type="match status" value="1"/>
</dbReference>